<feature type="compositionally biased region" description="Gly residues" evidence="1">
    <location>
        <begin position="173"/>
        <end position="187"/>
    </location>
</feature>
<dbReference type="EMBL" id="KV920230">
    <property type="protein sequence ID" value="OSX68659.1"/>
    <property type="molecule type" value="Genomic_DNA"/>
</dbReference>
<feature type="compositionally biased region" description="Pro residues" evidence="1">
    <location>
        <begin position="1"/>
        <end position="15"/>
    </location>
</feature>
<evidence type="ECO:0000313" key="2">
    <source>
        <dbReference type="EMBL" id="OSX68659.1"/>
    </source>
</evidence>
<evidence type="ECO:0000313" key="3">
    <source>
        <dbReference type="Proteomes" id="UP000218209"/>
    </source>
</evidence>
<feature type="compositionally biased region" description="Basic and acidic residues" evidence="1">
    <location>
        <begin position="235"/>
        <end position="252"/>
    </location>
</feature>
<evidence type="ECO:0000256" key="1">
    <source>
        <dbReference type="SAM" id="MobiDB-lite"/>
    </source>
</evidence>
<reference evidence="2 3" key="1">
    <citation type="submission" date="2017-03" db="EMBL/GenBank/DDBJ databases">
        <title>WGS assembly of Porphyra umbilicalis.</title>
        <authorList>
            <person name="Brawley S.H."/>
            <person name="Blouin N.A."/>
            <person name="Ficko-Blean E."/>
            <person name="Wheeler G.L."/>
            <person name="Lohr M."/>
            <person name="Goodson H.V."/>
            <person name="Jenkins J.W."/>
            <person name="Blaby-Haas C.E."/>
            <person name="Helliwell K.E."/>
            <person name="Chan C."/>
            <person name="Marriage T."/>
            <person name="Bhattacharya D."/>
            <person name="Klein A.S."/>
            <person name="Badis Y."/>
            <person name="Brodie J."/>
            <person name="Cao Y."/>
            <person name="Collen J."/>
            <person name="Dittami S.M."/>
            <person name="Gachon C.M."/>
            <person name="Green B.R."/>
            <person name="Karpowicz S."/>
            <person name="Kim J.W."/>
            <person name="Kudahl U."/>
            <person name="Lin S."/>
            <person name="Michel G."/>
            <person name="Mittag M."/>
            <person name="Olson B.J."/>
            <person name="Pangilinan J."/>
            <person name="Peng Y."/>
            <person name="Qiu H."/>
            <person name="Shu S."/>
            <person name="Singer J.T."/>
            <person name="Smith A.G."/>
            <person name="Sprecher B.N."/>
            <person name="Wagner V."/>
            <person name="Wang W."/>
            <person name="Wang Z.-Y."/>
            <person name="Yan J."/>
            <person name="Yarish C."/>
            <person name="Zoeuner-Riek S."/>
            <person name="Zhuang Y."/>
            <person name="Zou Y."/>
            <person name="Lindquist E.A."/>
            <person name="Grimwood J."/>
            <person name="Barry K."/>
            <person name="Rokhsar D.S."/>
            <person name="Schmutz J."/>
            <person name="Stiller J.W."/>
            <person name="Grossman A.R."/>
            <person name="Prochnik S.E."/>
        </authorList>
    </citation>
    <scope>NUCLEOTIDE SEQUENCE [LARGE SCALE GENOMIC DNA]</scope>
    <source>
        <strain evidence="2">4086291</strain>
    </source>
</reference>
<protein>
    <submittedName>
        <fullName evidence="2">Uncharacterized protein</fullName>
    </submittedName>
</protein>
<name>A0A1X6NJ66_PORUM</name>
<feature type="compositionally biased region" description="Basic and acidic residues" evidence="1">
    <location>
        <begin position="191"/>
        <end position="207"/>
    </location>
</feature>
<accession>A0A1X6NJ66</accession>
<dbReference type="Proteomes" id="UP000218209">
    <property type="component" value="Unassembled WGS sequence"/>
</dbReference>
<proteinExistence type="predicted"/>
<dbReference type="AlphaFoldDB" id="A0A1X6NJ66"/>
<sequence length="322" mass="31403">MPPGHSPPPPAPAPAAPARLLPTPETVRDMPRRWGGGREPDGIHGRGTMGGAASRIAAQHGASWAAGDGGGAATAGLAVRGEGERRNGLTAPISSSDAGTAAQAAAAAAASSRIDPPLPPDGVAVAPLPIADERVSRPVGPGGVMGARKSSPSPLATRGGVPPDWARAPSSGGSDGGSGGGGGGGGCSKVMADRAAAKSADRGRRPSDSPASSMLMARDDGSAHSMLMARAPSADGKRSADTWRDDRGDAKKLATPPIADEPLPPTPMPSAADGAPPSCSADGTRVPNGEDNQLDEPPPPTDGSHPDDGAAAVAASSATPAP</sequence>
<feature type="compositionally biased region" description="Low complexity" evidence="1">
    <location>
        <begin position="94"/>
        <end position="112"/>
    </location>
</feature>
<organism evidence="2 3">
    <name type="scientific">Porphyra umbilicalis</name>
    <name type="common">Purple laver</name>
    <name type="synonym">Red alga</name>
    <dbReference type="NCBI Taxonomy" id="2786"/>
    <lineage>
        <taxon>Eukaryota</taxon>
        <taxon>Rhodophyta</taxon>
        <taxon>Bangiophyceae</taxon>
        <taxon>Bangiales</taxon>
        <taxon>Bangiaceae</taxon>
        <taxon>Porphyra</taxon>
    </lineage>
</organism>
<keyword evidence="3" id="KW-1185">Reference proteome</keyword>
<feature type="compositionally biased region" description="Basic and acidic residues" evidence="1">
    <location>
        <begin position="26"/>
        <end position="44"/>
    </location>
</feature>
<feature type="region of interest" description="Disordered" evidence="1">
    <location>
        <begin position="1"/>
        <end position="322"/>
    </location>
</feature>
<gene>
    <name evidence="2" type="ORF">BU14_2423s0001</name>
</gene>
<feature type="compositionally biased region" description="Low complexity" evidence="1">
    <location>
        <begin position="310"/>
        <end position="322"/>
    </location>
</feature>